<feature type="transmembrane region" description="Helical" evidence="6">
    <location>
        <begin position="231"/>
        <end position="252"/>
    </location>
</feature>
<dbReference type="PANTHER" id="PTHR30294:SF29">
    <property type="entry name" value="MULTIDRUG ABC TRANSPORTER PERMEASE YBHS-RELATED"/>
    <property type="match status" value="1"/>
</dbReference>
<keyword evidence="3 6" id="KW-0812">Transmembrane</keyword>
<evidence type="ECO:0000256" key="4">
    <source>
        <dbReference type="ARBA" id="ARBA00022989"/>
    </source>
</evidence>
<dbReference type="eggNOG" id="COG1668">
    <property type="taxonomic scope" value="Bacteria"/>
</dbReference>
<gene>
    <name evidence="8" type="ORF">FC69_GL000170</name>
</gene>
<evidence type="ECO:0000256" key="1">
    <source>
        <dbReference type="ARBA" id="ARBA00004651"/>
    </source>
</evidence>
<dbReference type="AlphaFoldDB" id="A0A0R1RXK1"/>
<keyword evidence="2" id="KW-1003">Cell membrane</keyword>
<feature type="transmembrane region" description="Helical" evidence="6">
    <location>
        <begin position="177"/>
        <end position="197"/>
    </location>
</feature>
<keyword evidence="4 6" id="KW-1133">Transmembrane helix</keyword>
<dbReference type="PATRIC" id="fig|1423747.3.peg.176"/>
<feature type="transmembrane region" description="Helical" evidence="6">
    <location>
        <begin position="360"/>
        <end position="385"/>
    </location>
</feature>
<organism evidence="8 9">
    <name type="scientific">Latilactobacillus fuchuensis DSM 14340 = JCM 11249</name>
    <dbReference type="NCBI Taxonomy" id="1423747"/>
    <lineage>
        <taxon>Bacteria</taxon>
        <taxon>Bacillati</taxon>
        <taxon>Bacillota</taxon>
        <taxon>Bacilli</taxon>
        <taxon>Lactobacillales</taxon>
        <taxon>Lactobacillaceae</taxon>
        <taxon>Latilactobacillus</taxon>
    </lineage>
</organism>
<protein>
    <recommendedName>
        <fullName evidence="7">ABC-2 type transporter transmembrane domain-containing protein</fullName>
    </recommendedName>
</protein>
<dbReference type="OrthoDB" id="9768837at2"/>
<comment type="subcellular location">
    <subcellularLocation>
        <location evidence="1">Cell membrane</location>
        <topology evidence="1">Multi-pass membrane protein</topology>
    </subcellularLocation>
</comment>
<accession>A0A0R1RXK1</accession>
<dbReference type="Pfam" id="PF12698">
    <property type="entry name" value="ABC2_membrane_3"/>
    <property type="match status" value="1"/>
</dbReference>
<feature type="transmembrane region" description="Helical" evidence="6">
    <location>
        <begin position="21"/>
        <end position="42"/>
    </location>
</feature>
<evidence type="ECO:0000313" key="8">
    <source>
        <dbReference type="EMBL" id="KRL61741.1"/>
    </source>
</evidence>
<evidence type="ECO:0000256" key="3">
    <source>
        <dbReference type="ARBA" id="ARBA00022692"/>
    </source>
</evidence>
<name>A0A0R1RXK1_9LACO</name>
<feature type="domain" description="ABC-2 type transporter transmembrane" evidence="7">
    <location>
        <begin position="21"/>
        <end position="384"/>
    </location>
</feature>
<dbReference type="RefSeq" id="WP_056950068.1">
    <property type="nucleotide sequence ID" value="NZ_AZEX01000009.1"/>
</dbReference>
<dbReference type="GO" id="GO:0005886">
    <property type="term" value="C:plasma membrane"/>
    <property type="evidence" value="ECO:0007669"/>
    <property type="project" value="UniProtKB-SubCell"/>
</dbReference>
<keyword evidence="5 6" id="KW-0472">Membrane</keyword>
<feature type="transmembrane region" description="Helical" evidence="6">
    <location>
        <begin position="334"/>
        <end position="354"/>
    </location>
</feature>
<reference evidence="8 9" key="1">
    <citation type="journal article" date="2015" name="Genome Announc.">
        <title>Expanding the biotechnology potential of lactobacilli through comparative genomics of 213 strains and associated genera.</title>
        <authorList>
            <person name="Sun Z."/>
            <person name="Harris H.M."/>
            <person name="McCann A."/>
            <person name="Guo C."/>
            <person name="Argimon S."/>
            <person name="Zhang W."/>
            <person name="Yang X."/>
            <person name="Jeffery I.B."/>
            <person name="Cooney J.C."/>
            <person name="Kagawa T.F."/>
            <person name="Liu W."/>
            <person name="Song Y."/>
            <person name="Salvetti E."/>
            <person name="Wrobel A."/>
            <person name="Rasinkangas P."/>
            <person name="Parkhill J."/>
            <person name="Rea M.C."/>
            <person name="O'Sullivan O."/>
            <person name="Ritari J."/>
            <person name="Douillard F.P."/>
            <person name="Paul Ross R."/>
            <person name="Yang R."/>
            <person name="Briner A.E."/>
            <person name="Felis G.E."/>
            <person name="de Vos W.M."/>
            <person name="Barrangou R."/>
            <person name="Klaenhammer T.R."/>
            <person name="Caufield P.W."/>
            <person name="Cui Y."/>
            <person name="Zhang H."/>
            <person name="O'Toole P.W."/>
        </authorList>
    </citation>
    <scope>NUCLEOTIDE SEQUENCE [LARGE SCALE GENOMIC DNA]</scope>
    <source>
        <strain evidence="8 9">DSM 14340</strain>
    </source>
</reference>
<evidence type="ECO:0000313" key="9">
    <source>
        <dbReference type="Proteomes" id="UP000051264"/>
    </source>
</evidence>
<dbReference type="PANTHER" id="PTHR30294">
    <property type="entry name" value="MEMBRANE COMPONENT OF ABC TRANSPORTER YHHJ-RELATED"/>
    <property type="match status" value="1"/>
</dbReference>
<feature type="transmembrane region" description="Helical" evidence="6">
    <location>
        <begin position="308"/>
        <end position="327"/>
    </location>
</feature>
<dbReference type="GO" id="GO:0140359">
    <property type="term" value="F:ABC-type transporter activity"/>
    <property type="evidence" value="ECO:0007669"/>
    <property type="project" value="InterPro"/>
</dbReference>
<dbReference type="InterPro" id="IPR013525">
    <property type="entry name" value="ABC2_TM"/>
</dbReference>
<dbReference type="EMBL" id="AZEX01000009">
    <property type="protein sequence ID" value="KRL61741.1"/>
    <property type="molecule type" value="Genomic_DNA"/>
</dbReference>
<feature type="transmembrane region" description="Helical" evidence="6">
    <location>
        <begin position="273"/>
        <end position="296"/>
    </location>
</feature>
<sequence>MTKFKVIFKQVFMKNIKSPAYLTMILMPVLLLGVVFGIGKIIDQSQTAAKIAIVGQAPESAAIRQLKGTDYTVKPAITTVKQAKQALEKEQIDGYLTVDQQAQITYYQQQASHDFDPSTLQNQINQLQLVTLAEAANVPTAQIKQLMTPTTVKTVTVSVEDGQQKIAQSQNQDVTQMISLGITVLMFVFIVNYAGIIAQEIATEKGSRIMEIILSSVSATTQFFAKVGAILALVLTQIGVYLVIGLVGYQFLKQQVALRSILKQVTAVIWTPPIWYAIAFLVVGVLLYTIIAAMLGSVVSRMDQVQQAISPLIIMGTLSYMGGFVLMSHADIPILRILSYVPLFSQIMLPVRFANGDISAMAAGLGLGLAIVALVGLTYLALIIYRMNVLVYSDSGVLKSFMRSFTLLKAEKK</sequence>
<evidence type="ECO:0000256" key="2">
    <source>
        <dbReference type="ARBA" id="ARBA00022475"/>
    </source>
</evidence>
<proteinExistence type="predicted"/>
<dbReference type="STRING" id="1423747.FC69_GL000170"/>
<evidence type="ECO:0000259" key="7">
    <source>
        <dbReference type="Pfam" id="PF12698"/>
    </source>
</evidence>
<comment type="caution">
    <text evidence="8">The sequence shown here is derived from an EMBL/GenBank/DDBJ whole genome shotgun (WGS) entry which is preliminary data.</text>
</comment>
<dbReference type="Proteomes" id="UP000051264">
    <property type="component" value="Unassembled WGS sequence"/>
</dbReference>
<evidence type="ECO:0000256" key="5">
    <source>
        <dbReference type="ARBA" id="ARBA00023136"/>
    </source>
</evidence>
<evidence type="ECO:0000256" key="6">
    <source>
        <dbReference type="SAM" id="Phobius"/>
    </source>
</evidence>
<dbReference type="InterPro" id="IPR051449">
    <property type="entry name" value="ABC-2_transporter_component"/>
</dbReference>